<protein>
    <submittedName>
        <fullName evidence="1">Uncharacterized protein</fullName>
    </submittedName>
</protein>
<name>A0A1H5P8B9_9FLAO</name>
<gene>
    <name evidence="1" type="ORF">SAMN04488034_10950</name>
</gene>
<dbReference type="EMBL" id="FNUG01000009">
    <property type="protein sequence ID" value="SEF09277.1"/>
    <property type="molecule type" value="Genomic_DNA"/>
</dbReference>
<evidence type="ECO:0000313" key="2">
    <source>
        <dbReference type="Proteomes" id="UP000199448"/>
    </source>
</evidence>
<organism evidence="1 2">
    <name type="scientific">Salinimicrobium catena</name>
    <dbReference type="NCBI Taxonomy" id="390640"/>
    <lineage>
        <taxon>Bacteria</taxon>
        <taxon>Pseudomonadati</taxon>
        <taxon>Bacteroidota</taxon>
        <taxon>Flavobacteriia</taxon>
        <taxon>Flavobacteriales</taxon>
        <taxon>Flavobacteriaceae</taxon>
        <taxon>Salinimicrobium</taxon>
    </lineage>
</organism>
<dbReference type="Proteomes" id="UP000199448">
    <property type="component" value="Unassembled WGS sequence"/>
</dbReference>
<dbReference type="STRING" id="390640.SAMN04488034_10950"/>
<keyword evidence="2" id="KW-1185">Reference proteome</keyword>
<accession>A0A1H5P8B9</accession>
<reference evidence="1 2" key="1">
    <citation type="submission" date="2016-10" db="EMBL/GenBank/DDBJ databases">
        <authorList>
            <person name="de Groot N.N."/>
        </authorList>
    </citation>
    <scope>NUCLEOTIDE SEQUENCE [LARGE SCALE GENOMIC DNA]</scope>
    <source>
        <strain evidence="1 2">DSM 23553</strain>
    </source>
</reference>
<proteinExistence type="predicted"/>
<sequence length="42" mass="4933">MVKRKIIVSLPKSNAQEMNLNTNNNPFNNNLNNFRLRKAYIV</sequence>
<dbReference type="RefSeq" id="WP_256325197.1">
    <property type="nucleotide sequence ID" value="NZ_FNUG01000009.1"/>
</dbReference>
<dbReference type="AlphaFoldDB" id="A0A1H5P8B9"/>
<evidence type="ECO:0000313" key="1">
    <source>
        <dbReference type="EMBL" id="SEF09277.1"/>
    </source>
</evidence>